<dbReference type="Pfam" id="PF25390">
    <property type="entry name" value="WD40_RLD"/>
    <property type="match status" value="1"/>
</dbReference>
<dbReference type="InterPro" id="IPR000408">
    <property type="entry name" value="Reg_chr_condens"/>
</dbReference>
<reference evidence="4" key="1">
    <citation type="submission" date="2019-08" db="EMBL/GenBank/DDBJ databases">
        <title>The genome of the North American firefly Photinus pyralis.</title>
        <authorList>
            <consortium name="Photinus pyralis genome working group"/>
            <person name="Fallon T.R."/>
            <person name="Sander Lower S.E."/>
            <person name="Weng J.-K."/>
        </authorList>
    </citation>
    <scope>NUCLEOTIDE SEQUENCE</scope>
    <source>
        <strain evidence="4">TRF0915ILg1</strain>
        <tissue evidence="4">Whole body</tissue>
    </source>
</reference>
<dbReference type="InterPro" id="IPR009091">
    <property type="entry name" value="RCC1/BLIP-II"/>
</dbReference>
<feature type="non-terminal residue" evidence="4">
    <location>
        <position position="512"/>
    </location>
</feature>
<dbReference type="InterPro" id="IPR051625">
    <property type="entry name" value="Signaling_Regulatory_Domain"/>
</dbReference>
<dbReference type="AlphaFoldDB" id="A0A8K0CM41"/>
<proteinExistence type="predicted"/>
<keyword evidence="1" id="KW-0677">Repeat</keyword>
<dbReference type="EMBL" id="VTPC01085857">
    <property type="protein sequence ID" value="KAF2886953.1"/>
    <property type="molecule type" value="Genomic_DNA"/>
</dbReference>
<protein>
    <recommendedName>
        <fullName evidence="3">RCC1-like domain-containing protein</fullName>
    </recommendedName>
</protein>
<gene>
    <name evidence="4" type="ORF">ILUMI_19220</name>
</gene>
<comment type="caution">
    <text evidence="4">The sequence shown here is derived from an EMBL/GenBank/DDBJ whole genome shotgun (WGS) entry which is preliminary data.</text>
</comment>
<feature type="repeat" description="RCC1" evidence="2">
    <location>
        <begin position="1"/>
        <end position="53"/>
    </location>
</feature>
<feature type="domain" description="RCC1-like" evidence="3">
    <location>
        <begin position="1"/>
        <end position="220"/>
    </location>
</feature>
<evidence type="ECO:0000256" key="2">
    <source>
        <dbReference type="PROSITE-ProRule" id="PRU00235"/>
    </source>
</evidence>
<dbReference type="InterPro" id="IPR058923">
    <property type="entry name" value="RCC1-like_dom"/>
</dbReference>
<dbReference type="OrthoDB" id="5981550at2759"/>
<evidence type="ECO:0000313" key="4">
    <source>
        <dbReference type="EMBL" id="KAF2886953.1"/>
    </source>
</evidence>
<evidence type="ECO:0000256" key="1">
    <source>
        <dbReference type="ARBA" id="ARBA00022737"/>
    </source>
</evidence>
<evidence type="ECO:0000313" key="5">
    <source>
        <dbReference type="Proteomes" id="UP000801492"/>
    </source>
</evidence>
<evidence type="ECO:0000259" key="3">
    <source>
        <dbReference type="Pfam" id="PF25390"/>
    </source>
</evidence>
<feature type="non-terminal residue" evidence="4">
    <location>
        <position position="1"/>
    </location>
</feature>
<dbReference type="PRINTS" id="PR00633">
    <property type="entry name" value="RCCNDNSATION"/>
</dbReference>
<feature type="repeat" description="RCC1" evidence="2">
    <location>
        <begin position="54"/>
        <end position="105"/>
    </location>
</feature>
<dbReference type="PANTHER" id="PTHR22872">
    <property type="entry name" value="BTK-BINDING PROTEIN-RELATED"/>
    <property type="match status" value="1"/>
</dbReference>
<dbReference type="Gene3D" id="2.130.10.30">
    <property type="entry name" value="Regulator of chromosome condensation 1/beta-lactamase-inhibitor protein II"/>
    <property type="match status" value="1"/>
</dbReference>
<dbReference type="SUPFAM" id="SSF50985">
    <property type="entry name" value="RCC1/BLIP-II"/>
    <property type="match status" value="1"/>
</dbReference>
<dbReference type="Proteomes" id="UP000801492">
    <property type="component" value="Unassembled WGS sequence"/>
</dbReference>
<dbReference type="PANTHER" id="PTHR22872:SF9">
    <property type="entry name" value="X-LINKED RETINITIS PIGMENTOSA GTPASE REGULATOR"/>
    <property type="match status" value="1"/>
</dbReference>
<dbReference type="PROSITE" id="PS00626">
    <property type="entry name" value="RCC1_2"/>
    <property type="match status" value="2"/>
</dbReference>
<dbReference type="PROSITE" id="PS50012">
    <property type="entry name" value="RCC1_3"/>
    <property type="match status" value="4"/>
</dbReference>
<feature type="repeat" description="RCC1" evidence="2">
    <location>
        <begin position="159"/>
        <end position="224"/>
    </location>
</feature>
<name>A0A8K0CM41_IGNLU</name>
<accession>A0A8K0CM41</accession>
<feature type="repeat" description="RCC1" evidence="2">
    <location>
        <begin position="106"/>
        <end position="157"/>
    </location>
</feature>
<organism evidence="4 5">
    <name type="scientific">Ignelater luminosus</name>
    <name type="common">Cucubano</name>
    <name type="synonym">Pyrophorus luminosus</name>
    <dbReference type="NCBI Taxonomy" id="2038154"/>
    <lineage>
        <taxon>Eukaryota</taxon>
        <taxon>Metazoa</taxon>
        <taxon>Ecdysozoa</taxon>
        <taxon>Arthropoda</taxon>
        <taxon>Hexapoda</taxon>
        <taxon>Insecta</taxon>
        <taxon>Pterygota</taxon>
        <taxon>Neoptera</taxon>
        <taxon>Endopterygota</taxon>
        <taxon>Coleoptera</taxon>
        <taxon>Polyphaga</taxon>
        <taxon>Elateriformia</taxon>
        <taxon>Elateroidea</taxon>
        <taxon>Elateridae</taxon>
        <taxon>Agrypninae</taxon>
        <taxon>Pyrophorini</taxon>
        <taxon>Ignelater</taxon>
    </lineage>
</organism>
<keyword evidence="5" id="KW-1185">Reference proteome</keyword>
<sequence>GEIYAWGANSYGQLGIGTTSAFETNPVVISSLGGIPIAYIACGSNHSFAVSRSGAVFGWGKNSHGQLGLNDTASKSFPSQLRTLRNVRVRYISCGDEFSAFLTLDGGVFTCGAGMYGQLGHGNSSNEILPKKVLELMGSTITQVTCGRRHTLALVPSRGRVYSFGLGAAGQLGGRKPSSASTPQVVHGPWVSPSGSAVVPSSQAHCVINRIFAGGDHCFATVTEKSKHIPSFDCREFVPEMQILVLNYDYLSTCLKVSPKGQVDQEMFVYLETVFKSLACINGSFLLANEEHYCCSSKHHGIDLDLSEKTFSLIGKFENQTIKDVIWNSITDDLLTKLSSSPPDVEALRIYLILPLYHEFNNPKQHQKLHKPFATALLNLKHPASRVISGWWSSTSNDYFERLVIIFKSVVSFIIRNQKIPENKTIFYDASLYAMLEILMFLHKLNRKVESGLKVTYDTFYLPELSEFMDVRVDYLLWLTDSGTHKLFLCNYPFLFDAQAKMQLLQTDQSIQ</sequence>